<protein>
    <recommendedName>
        <fullName evidence="4">Apple domain-containing protein</fullName>
    </recommendedName>
</protein>
<feature type="chain" id="PRO_5017482201" description="Apple domain-containing protein" evidence="1">
    <location>
        <begin position="21"/>
        <end position="163"/>
    </location>
</feature>
<evidence type="ECO:0000256" key="1">
    <source>
        <dbReference type="SAM" id="SignalP"/>
    </source>
</evidence>
<evidence type="ECO:0008006" key="4">
    <source>
        <dbReference type="Google" id="ProtNLM"/>
    </source>
</evidence>
<feature type="signal peptide" evidence="1">
    <location>
        <begin position="1"/>
        <end position="20"/>
    </location>
</feature>
<proteinExistence type="predicted"/>
<reference evidence="2 3" key="1">
    <citation type="journal article" date="2018" name="PLoS Pathog.">
        <title>Evolution of structural diversity of trichothecenes, a family of toxins produced by plant pathogenic and entomopathogenic fungi.</title>
        <authorList>
            <person name="Proctor R.H."/>
            <person name="McCormick S.P."/>
            <person name="Kim H.S."/>
            <person name="Cardoza R.E."/>
            <person name="Stanley A.M."/>
            <person name="Lindo L."/>
            <person name="Kelly A."/>
            <person name="Brown D.W."/>
            <person name="Lee T."/>
            <person name="Vaughan M.M."/>
            <person name="Alexander N.J."/>
            <person name="Busman M."/>
            <person name="Gutierrez S."/>
        </authorList>
    </citation>
    <scope>NUCLEOTIDE SEQUENCE [LARGE SCALE GENOMIC DNA]</scope>
    <source>
        <strain evidence="2 3">NRRL 3299</strain>
    </source>
</reference>
<comment type="caution">
    <text evidence="2">The sequence shown here is derived from an EMBL/GenBank/DDBJ whole genome shotgun (WGS) entry which is preliminary data.</text>
</comment>
<sequence>MVQLNIIAGSLGLFVLGVNAGLCRPTDTTTTLAITETATAITDFTTITETQTTAPIARTSTVPEGEPACNIKSPQQGASGGEFEVYCDRFAGGTTPIGSLTFPGSFSACLDHCDETPGCQGVNYVTTNLPYCNIWSSAGSFGDQKGVILAKRIVTTRPAPSDV</sequence>
<name>A0A395RUX2_FUSSP</name>
<gene>
    <name evidence="2" type="ORF">FSPOR_8242</name>
</gene>
<accession>A0A395RUX2</accession>
<dbReference type="Proteomes" id="UP000266152">
    <property type="component" value="Unassembled WGS sequence"/>
</dbReference>
<dbReference type="EMBL" id="PXOF01000122">
    <property type="protein sequence ID" value="RGP63915.1"/>
    <property type="molecule type" value="Genomic_DNA"/>
</dbReference>
<organism evidence="2 3">
    <name type="scientific">Fusarium sporotrichioides</name>
    <dbReference type="NCBI Taxonomy" id="5514"/>
    <lineage>
        <taxon>Eukaryota</taxon>
        <taxon>Fungi</taxon>
        <taxon>Dikarya</taxon>
        <taxon>Ascomycota</taxon>
        <taxon>Pezizomycotina</taxon>
        <taxon>Sordariomycetes</taxon>
        <taxon>Hypocreomycetidae</taxon>
        <taxon>Hypocreales</taxon>
        <taxon>Nectriaceae</taxon>
        <taxon>Fusarium</taxon>
    </lineage>
</organism>
<dbReference type="AlphaFoldDB" id="A0A395RUX2"/>
<keyword evidence="1" id="KW-0732">Signal</keyword>
<keyword evidence="3" id="KW-1185">Reference proteome</keyword>
<evidence type="ECO:0000313" key="3">
    <source>
        <dbReference type="Proteomes" id="UP000266152"/>
    </source>
</evidence>
<evidence type="ECO:0000313" key="2">
    <source>
        <dbReference type="EMBL" id="RGP63915.1"/>
    </source>
</evidence>